<evidence type="ECO:0000313" key="1">
    <source>
        <dbReference type="EMBL" id="CDN96868.1"/>
    </source>
</evidence>
<dbReference type="EMBL" id="HG962375">
    <property type="protein sequence ID" value="CDN96868.1"/>
    <property type="molecule type" value="Genomic_DNA"/>
</dbReference>
<dbReference type="RefSeq" id="YP_009031832.1">
    <property type="nucleotide sequence ID" value="NC_024140.1"/>
</dbReference>
<organism evidence="1 2">
    <name type="scientific">Pseudomonas phage vB_PaeP_C2-10_Ab09</name>
    <dbReference type="NCBI Taxonomy" id="1476391"/>
    <lineage>
        <taxon>Viruses</taxon>
        <taxon>Duplodnaviria</taxon>
        <taxon>Heunggongvirae</taxon>
        <taxon>Uroviricota</taxon>
        <taxon>Caudoviricetes</taxon>
        <taxon>Schitoviridae</taxon>
        <taxon>Migulavirinae</taxon>
        <taxon>Litunavirus</taxon>
        <taxon>Litunavirus Ab09</taxon>
    </lineage>
</organism>
<sequence length="725" mass="82536">MMLKYEEMQHHPTSERIVEILCEKTQSKNHRFFRILVGFQFSMMAAHMRCHIKTHERGEIPVNMYALNLMPSGAGKGFSTKVMEDQITYGFRHRFMETFDTAAEKHLDDLAFKRHIRKGSELPDEQEAVRKEFKSLGPLLYDFDSGTGPAVKQMRHKLLMANAGAVNLVVDEIGLNLPAMTEIMPTFLELFDVGSVKQKLVKNTNDNLRGEEIIGRTPTNLMAFGTPGKLLDGGKTEDQLMELLETGYARRCFFGMAGEGKKVDMTPEEVYDLMTKNSTSTFIEDLCDDLERLADASNMRRVLTMDKDTALLSIEYKLKCEKIAAGLPEHQEAKKAEVTHRYFKALKLAGAYAFVDDSPVLTMDHLYAAIKVAEESGECFDMLMTRDRPYVKLAKYLAATNSETTVAELDEDLPFYRGSRQQKDDMLVMATAWGYKNNIIIKKTYEQDIMFLRGEALQATDIHDKSMIVAYSQDIAYGYFNDLATWDDLWKMTQANGIHWINHHLNGGEERKGHRNEENCRVGFNLLVIDIDHGCKLSTAKEFLKGYKALLYTTKRHQTDGNGDRFRIILPLNYTLKMDAKEYKEFYNAVIESLPFEVDDGVGQRARKWLSHAGHYEYLDGELFDALPYIPKTTKDEERRRNLKDQASMDKLERWVINNTGDGNRNNMLLRYAMILLDAGFSVNAIHGKVNELNSKMADKLSEIEIASTIMVSVAKKAGANGNLA</sequence>
<gene>
    <name evidence="1" type="primary">ORF55</name>
</gene>
<dbReference type="Proteomes" id="UP000019788">
    <property type="component" value="Segment"/>
</dbReference>
<reference evidence="2" key="1">
    <citation type="journal article" date="2015" name="PLoS ONE">
        <title>Investigation of a Large Collection of Pseudomonas aeruginosa Bacteriophages Collected from a Single Environmental Source in Abidjan, Cote d'Ivoire.</title>
        <authorList>
            <person name="Essoh C."/>
            <person name="Latino L."/>
            <person name="Midoux C."/>
            <person name="Blouin Y."/>
            <person name="Loukou G."/>
            <person name="Nguetta S.P."/>
            <person name="Lathro S."/>
            <person name="Cablanmian A."/>
            <person name="Kouassi A.K."/>
            <person name="Vergnaud G."/>
            <person name="Pourcel C."/>
        </authorList>
    </citation>
    <scope>NUCLEOTIDE SEQUENCE [LARGE SCALE GENOMIC DNA]</scope>
</reference>
<evidence type="ECO:0000313" key="2">
    <source>
        <dbReference type="Proteomes" id="UP000019788"/>
    </source>
</evidence>
<dbReference type="GeneID" id="19487180"/>
<keyword evidence="2" id="KW-1185">Reference proteome</keyword>
<accession>X5KCC8</accession>
<name>X5KCC8_9CAUD</name>
<protein>
    <submittedName>
        <fullName evidence="1">N4 gp43-like protein</fullName>
    </submittedName>
</protein>
<dbReference type="KEGG" id="vg:19487180"/>
<proteinExistence type="predicted"/>